<keyword evidence="4 8" id="KW-1133">Transmembrane helix</keyword>
<evidence type="ECO:0000313" key="10">
    <source>
        <dbReference type="Proteomes" id="UP000053958"/>
    </source>
</evidence>
<sequence>MANWSHRRHAACAADCQPCRPQACALTYSMAVASSPAPVGSGVFVSGALFVICLLVLLLLRRFLTLRATPAYIVVPVFLSLVLPASVVLLVPIDLASSSRAGGAPKGIWLPDRAVLVLWRIAYWLIFVLTWFVSGCVVSPVFLSSCLQYTQKFQSNRVILPLLGEFVDSGYREPKDRFLYSLRSNARYHLIVLACSVVGLIYISIHNGFDFTSIKALVMALAYVWGLVLAIYLMGHGLVSIPRSFLRKASNAGTLHRLQAHAPKVYDRLTDAINELEELEAQVAQLQQRKTGSAREFQDWIEELAEYSSLPESRPVALQSIINNSTRSVPAVITERYMADLSRRLQRARHQKARFVDEWDRLVQSAADYQAIVNSSASRKLDFGRPASHAAFLSRVGFLTPTLRYHVYVHLLPSVRLILAAVFSAASVCVVWSELIKSLAPRLSIISLSLVPRPDDGGQIGFGGQVVASLWLLYMCAAALKGVNDAKVWGNRALVRRNTYGESACWYAGQIARLTVPLAYNFLTFLPEEVRRDTTFYRFLGRSIDLTPLGKGFDYFFPIFVLLPVGATMFNLYGRIQKVFGFGLVEDDDDDAENPGGFGTGGWREGRALIERELSGLGSLGLTSRTHDPVRNGAPGAGNAARRTAPTSWAPPAERFSRVSRSGRATAASSQPVLDDEGEENFFQSFAHRVRNTFETASAPQWLQANLSGLQRPRWMAGDGNAQGRGGGLFARLFGGPSAEGHVRL</sequence>
<feature type="transmembrane region" description="Helical" evidence="8">
    <location>
        <begin position="504"/>
        <end position="523"/>
    </location>
</feature>
<dbReference type="GeneID" id="25312554"/>
<organism evidence="9 10">
    <name type="scientific">Rasamsonia emersonii (strain ATCC 16479 / CBS 393.64 / IMI 116815)</name>
    <dbReference type="NCBI Taxonomy" id="1408163"/>
    <lineage>
        <taxon>Eukaryota</taxon>
        <taxon>Fungi</taxon>
        <taxon>Dikarya</taxon>
        <taxon>Ascomycota</taxon>
        <taxon>Pezizomycotina</taxon>
        <taxon>Eurotiomycetes</taxon>
        <taxon>Eurotiomycetidae</taxon>
        <taxon>Eurotiales</taxon>
        <taxon>Trichocomaceae</taxon>
        <taxon>Rasamsonia</taxon>
    </lineage>
</organism>
<evidence type="ECO:0000256" key="6">
    <source>
        <dbReference type="SAM" id="Coils"/>
    </source>
</evidence>
<dbReference type="InterPro" id="IPR051584">
    <property type="entry name" value="GPCR-associated_LMBR1"/>
</dbReference>
<evidence type="ECO:0000313" key="9">
    <source>
        <dbReference type="EMBL" id="KKA25476.1"/>
    </source>
</evidence>
<evidence type="ECO:0000256" key="4">
    <source>
        <dbReference type="ARBA" id="ARBA00022989"/>
    </source>
</evidence>
<comment type="similarity">
    <text evidence="2">Belongs to the LIMR family.</text>
</comment>
<evidence type="ECO:0000256" key="7">
    <source>
        <dbReference type="SAM" id="MobiDB-lite"/>
    </source>
</evidence>
<feature type="transmembrane region" description="Helical" evidence="8">
    <location>
        <begin position="186"/>
        <end position="205"/>
    </location>
</feature>
<feature type="transmembrane region" description="Helical" evidence="8">
    <location>
        <begin position="217"/>
        <end position="239"/>
    </location>
</feature>
<dbReference type="Pfam" id="PF04791">
    <property type="entry name" value="LMBR1"/>
    <property type="match status" value="1"/>
</dbReference>
<dbReference type="Proteomes" id="UP000053958">
    <property type="component" value="Unassembled WGS sequence"/>
</dbReference>
<feature type="transmembrane region" description="Helical" evidence="8">
    <location>
        <begin position="460"/>
        <end position="483"/>
    </location>
</feature>
<feature type="transmembrane region" description="Helical" evidence="8">
    <location>
        <begin position="555"/>
        <end position="573"/>
    </location>
</feature>
<feature type="transmembrane region" description="Helical" evidence="8">
    <location>
        <begin position="417"/>
        <end position="440"/>
    </location>
</feature>
<feature type="region of interest" description="Disordered" evidence="7">
    <location>
        <begin position="621"/>
        <end position="676"/>
    </location>
</feature>
<feature type="transmembrane region" description="Helical" evidence="8">
    <location>
        <begin position="121"/>
        <end position="143"/>
    </location>
</feature>
<proteinExistence type="inferred from homology"/>
<keyword evidence="3 8" id="KW-0812">Transmembrane</keyword>
<name>A0A0F4Z5U8_RASE3</name>
<gene>
    <name evidence="9" type="ORF">T310_0500</name>
</gene>
<dbReference type="RefSeq" id="XP_013332088.1">
    <property type="nucleotide sequence ID" value="XM_013476634.1"/>
</dbReference>
<reference evidence="9 10" key="1">
    <citation type="submission" date="2015-04" db="EMBL/GenBank/DDBJ databases">
        <authorList>
            <person name="Heijne W.H."/>
            <person name="Fedorova N.D."/>
            <person name="Nierman W.C."/>
            <person name="Vollebregt A.W."/>
            <person name="Zhao Z."/>
            <person name="Wu L."/>
            <person name="Kumar M."/>
            <person name="Stam H."/>
            <person name="van den Berg M.A."/>
            <person name="Pel H.J."/>
        </authorList>
    </citation>
    <scope>NUCLEOTIDE SEQUENCE [LARGE SCALE GENOMIC DNA]</scope>
    <source>
        <strain evidence="9 10">CBS 393.64</strain>
    </source>
</reference>
<comment type="subcellular location">
    <subcellularLocation>
        <location evidence="1">Membrane</location>
        <topology evidence="1">Multi-pass membrane protein</topology>
    </subcellularLocation>
</comment>
<dbReference type="STRING" id="1408163.A0A0F4Z5U8"/>
<evidence type="ECO:0000256" key="2">
    <source>
        <dbReference type="ARBA" id="ARBA00010487"/>
    </source>
</evidence>
<accession>A0A0F4Z5U8</accession>
<dbReference type="PANTHER" id="PTHR21355:SF0">
    <property type="entry name" value="G-PROTEIN COUPLED RECEPTOR-ASSOCIATED PROTEIN LMBRD2"/>
    <property type="match status" value="1"/>
</dbReference>
<dbReference type="GO" id="GO:0016020">
    <property type="term" value="C:membrane"/>
    <property type="evidence" value="ECO:0007669"/>
    <property type="project" value="UniProtKB-SubCell"/>
</dbReference>
<feature type="coiled-coil region" evidence="6">
    <location>
        <begin position="262"/>
        <end position="296"/>
    </location>
</feature>
<feature type="transmembrane region" description="Helical" evidence="8">
    <location>
        <begin position="39"/>
        <end position="60"/>
    </location>
</feature>
<keyword evidence="5 8" id="KW-0472">Membrane</keyword>
<protein>
    <submittedName>
        <fullName evidence="9">LMBR1 domain protein</fullName>
    </submittedName>
</protein>
<dbReference type="OrthoDB" id="203099at2759"/>
<evidence type="ECO:0000256" key="3">
    <source>
        <dbReference type="ARBA" id="ARBA00022692"/>
    </source>
</evidence>
<evidence type="ECO:0000256" key="5">
    <source>
        <dbReference type="ARBA" id="ARBA00023136"/>
    </source>
</evidence>
<keyword evidence="6" id="KW-0175">Coiled coil</keyword>
<dbReference type="EMBL" id="LASV01000020">
    <property type="protein sequence ID" value="KKA25476.1"/>
    <property type="molecule type" value="Genomic_DNA"/>
</dbReference>
<comment type="caution">
    <text evidence="9">The sequence shown here is derived from an EMBL/GenBank/DDBJ whole genome shotgun (WGS) entry which is preliminary data.</text>
</comment>
<feature type="compositionally biased region" description="Low complexity" evidence="7">
    <location>
        <begin position="631"/>
        <end position="647"/>
    </location>
</feature>
<dbReference type="InterPro" id="IPR006876">
    <property type="entry name" value="LMBR1-like_membr_prot"/>
</dbReference>
<dbReference type="PANTHER" id="PTHR21355">
    <property type="entry name" value="G-PROTEIN COUPLED RECEPTOR-ASSOCIATED PROTEIN LMBRD2"/>
    <property type="match status" value="1"/>
</dbReference>
<evidence type="ECO:0000256" key="8">
    <source>
        <dbReference type="SAM" id="Phobius"/>
    </source>
</evidence>
<evidence type="ECO:0000256" key="1">
    <source>
        <dbReference type="ARBA" id="ARBA00004141"/>
    </source>
</evidence>
<feature type="transmembrane region" description="Helical" evidence="8">
    <location>
        <begin position="72"/>
        <end position="93"/>
    </location>
</feature>
<dbReference type="AlphaFoldDB" id="A0A0F4Z5U8"/>
<keyword evidence="10" id="KW-1185">Reference proteome</keyword>